<keyword evidence="4" id="KW-0904">Protein phosphatase</keyword>
<protein>
    <recommendedName>
        <fullName evidence="2">protein-tyrosine-phosphatase</fullName>
        <ecNumber evidence="2">3.1.3.48</ecNumber>
    </recommendedName>
</protein>
<evidence type="ECO:0000256" key="5">
    <source>
        <dbReference type="ARBA" id="ARBA00051722"/>
    </source>
</evidence>
<dbReference type="Proteomes" id="UP000187158">
    <property type="component" value="Unassembled WGS sequence"/>
</dbReference>
<dbReference type="Gene3D" id="3.20.20.140">
    <property type="entry name" value="Metal-dependent hydrolases"/>
    <property type="match status" value="1"/>
</dbReference>
<dbReference type="EMBL" id="MPVP01000877">
    <property type="protein sequence ID" value="OMC84380.1"/>
    <property type="molecule type" value="Genomic_DNA"/>
</dbReference>
<dbReference type="EC" id="3.1.3.48" evidence="2"/>
<evidence type="ECO:0000256" key="4">
    <source>
        <dbReference type="ARBA" id="ARBA00022912"/>
    </source>
</evidence>
<proteinExistence type="inferred from homology"/>
<evidence type="ECO:0000313" key="6">
    <source>
        <dbReference type="EMBL" id="OMC84380.1"/>
    </source>
</evidence>
<comment type="similarity">
    <text evidence="1">Belongs to the metallo-dependent hydrolases superfamily. CpsB/CapC family.</text>
</comment>
<dbReference type="PANTHER" id="PTHR39181">
    <property type="entry name" value="TYROSINE-PROTEIN PHOSPHATASE YWQE"/>
    <property type="match status" value="1"/>
</dbReference>
<evidence type="ECO:0000256" key="2">
    <source>
        <dbReference type="ARBA" id="ARBA00013064"/>
    </source>
</evidence>
<name>A0ABX3GBE9_9BACL</name>
<evidence type="ECO:0000313" key="7">
    <source>
        <dbReference type="Proteomes" id="UP000187158"/>
    </source>
</evidence>
<reference evidence="6 7" key="1">
    <citation type="submission" date="2016-11" db="EMBL/GenBank/DDBJ databases">
        <title>Paenibacillus species isolates.</title>
        <authorList>
            <person name="Beno S.M."/>
        </authorList>
    </citation>
    <scope>NUCLEOTIDE SEQUENCE [LARGE SCALE GENOMIC DNA]</scope>
    <source>
        <strain evidence="6 7">FSL H7-0433</strain>
    </source>
</reference>
<keyword evidence="3" id="KW-0378">Hydrolase</keyword>
<sequence>MAQDAHREGITSVIATPHHANGQYMNNAPKIREAVELMNERLRQAGNPLLVLPGQEIRIYGDLLNDLERGELLSLADSRYILLEMPSSRVPRNMEEICHELIIQG</sequence>
<feature type="non-terminal residue" evidence="6">
    <location>
        <position position="105"/>
    </location>
</feature>
<evidence type="ECO:0000256" key="3">
    <source>
        <dbReference type="ARBA" id="ARBA00022801"/>
    </source>
</evidence>
<dbReference type="InterPro" id="IPR016667">
    <property type="entry name" value="Caps_polysacc_synth_CpsB/CapC"/>
</dbReference>
<gene>
    <name evidence="6" type="ORF">BSO21_35355</name>
</gene>
<evidence type="ECO:0000256" key="1">
    <source>
        <dbReference type="ARBA" id="ARBA00005750"/>
    </source>
</evidence>
<dbReference type="Pfam" id="PF19567">
    <property type="entry name" value="CpsB_CapC"/>
    <property type="match status" value="1"/>
</dbReference>
<dbReference type="PANTHER" id="PTHR39181:SF1">
    <property type="entry name" value="TYROSINE-PROTEIN PHOSPHATASE YWQE"/>
    <property type="match status" value="1"/>
</dbReference>
<comment type="caution">
    <text evidence="6">The sequence shown here is derived from an EMBL/GenBank/DDBJ whole genome shotgun (WGS) entry which is preliminary data.</text>
</comment>
<accession>A0ABX3GBE9</accession>
<keyword evidence="7" id="KW-1185">Reference proteome</keyword>
<comment type="catalytic activity">
    <reaction evidence="5">
        <text>O-phospho-L-tyrosyl-[protein] + H2O = L-tyrosyl-[protein] + phosphate</text>
        <dbReference type="Rhea" id="RHEA:10684"/>
        <dbReference type="Rhea" id="RHEA-COMP:10136"/>
        <dbReference type="Rhea" id="RHEA-COMP:20101"/>
        <dbReference type="ChEBI" id="CHEBI:15377"/>
        <dbReference type="ChEBI" id="CHEBI:43474"/>
        <dbReference type="ChEBI" id="CHEBI:46858"/>
        <dbReference type="ChEBI" id="CHEBI:61978"/>
        <dbReference type="EC" id="3.1.3.48"/>
    </reaction>
</comment>
<organism evidence="6 7">
    <name type="scientific">Paenibacillus odorifer</name>
    <dbReference type="NCBI Taxonomy" id="189426"/>
    <lineage>
        <taxon>Bacteria</taxon>
        <taxon>Bacillati</taxon>
        <taxon>Bacillota</taxon>
        <taxon>Bacilli</taxon>
        <taxon>Bacillales</taxon>
        <taxon>Paenibacillaceae</taxon>
        <taxon>Paenibacillus</taxon>
    </lineage>
</organism>